<evidence type="ECO:0000313" key="5">
    <source>
        <dbReference type="Proteomes" id="UP000230052"/>
    </source>
</evidence>
<gene>
    <name evidence="4" type="ORF">COS99_07230</name>
</gene>
<evidence type="ECO:0000256" key="2">
    <source>
        <dbReference type="ARBA" id="ARBA00023315"/>
    </source>
</evidence>
<accession>A0A2J0KR94</accession>
<protein>
    <submittedName>
        <fullName evidence="4">GNAT family N-acetyltransferase</fullName>
    </submittedName>
</protein>
<dbReference type="SUPFAM" id="SSF55729">
    <property type="entry name" value="Acyl-CoA N-acyltransferases (Nat)"/>
    <property type="match status" value="1"/>
</dbReference>
<dbReference type="GO" id="GO:0008080">
    <property type="term" value="F:N-acetyltransferase activity"/>
    <property type="evidence" value="ECO:0007669"/>
    <property type="project" value="InterPro"/>
</dbReference>
<dbReference type="EMBL" id="PEWV01000071">
    <property type="protein sequence ID" value="PIU41122.1"/>
    <property type="molecule type" value="Genomic_DNA"/>
</dbReference>
<comment type="caution">
    <text evidence="4">The sequence shown here is derived from an EMBL/GenBank/DDBJ whole genome shotgun (WGS) entry which is preliminary data.</text>
</comment>
<dbReference type="InterPro" id="IPR045039">
    <property type="entry name" value="NSI-like"/>
</dbReference>
<sequence length="149" mass="17096">MLKKADLSDSKKIHALINHFAAKDEMLPRSLSEIYENIRDFFVYKEKGKVCGCCALHICWEGLGEIKSLAVSNNKWGLGIGTKLVEACMDEARKLKLAQAFALTYKPEFFKKLGFKRVPKSKFPHKIWRECINCPKFPNCDEVPMIKEL</sequence>
<dbReference type="AlphaFoldDB" id="A0A2J0KR94"/>
<dbReference type="GO" id="GO:0005737">
    <property type="term" value="C:cytoplasm"/>
    <property type="evidence" value="ECO:0007669"/>
    <property type="project" value="TreeGrafter"/>
</dbReference>
<dbReference type="NCBIfam" id="NF005840">
    <property type="entry name" value="PRK07757.1"/>
    <property type="match status" value="1"/>
</dbReference>
<feature type="domain" description="N-acetyltransferase" evidence="3">
    <location>
        <begin position="1"/>
        <end position="149"/>
    </location>
</feature>
<keyword evidence="1 4" id="KW-0808">Transferase</keyword>
<dbReference type="InterPro" id="IPR000182">
    <property type="entry name" value="GNAT_dom"/>
</dbReference>
<reference evidence="4 5" key="1">
    <citation type="submission" date="2017-09" db="EMBL/GenBank/DDBJ databases">
        <title>Depth-based differentiation of microbial function through sediment-hosted aquifers and enrichment of novel symbionts in the deep terrestrial subsurface.</title>
        <authorList>
            <person name="Probst A.J."/>
            <person name="Ladd B."/>
            <person name="Jarett J.K."/>
            <person name="Geller-Mcgrath D.E."/>
            <person name="Sieber C.M."/>
            <person name="Emerson J.B."/>
            <person name="Anantharaman K."/>
            <person name="Thomas B.C."/>
            <person name="Malmstrom R."/>
            <person name="Stieglmeier M."/>
            <person name="Klingl A."/>
            <person name="Woyke T."/>
            <person name="Ryan C.M."/>
            <person name="Banfield J.F."/>
        </authorList>
    </citation>
    <scope>NUCLEOTIDE SEQUENCE [LARGE SCALE GENOMIC DNA]</scope>
    <source>
        <strain evidence="4">CG07_land_8_20_14_0_80_42_15</strain>
    </source>
</reference>
<name>A0A2J0KR94_9BACT</name>
<organism evidence="4 5">
    <name type="scientific">Candidatus Aquitaenariimonas noxiae</name>
    <dbReference type="NCBI Taxonomy" id="1974741"/>
    <lineage>
        <taxon>Bacteria</taxon>
        <taxon>Pseudomonadati</taxon>
        <taxon>Candidatus Omnitrophota</taxon>
        <taxon>Candidatus Aquitaenariimonas</taxon>
    </lineage>
</organism>
<dbReference type="Pfam" id="PF00583">
    <property type="entry name" value="Acetyltransf_1"/>
    <property type="match status" value="1"/>
</dbReference>
<dbReference type="PROSITE" id="PS51186">
    <property type="entry name" value="GNAT"/>
    <property type="match status" value="1"/>
</dbReference>
<dbReference type="Gene3D" id="3.40.630.30">
    <property type="match status" value="1"/>
</dbReference>
<dbReference type="PANTHER" id="PTHR43626:SF4">
    <property type="entry name" value="GCN5-RELATED N-ACETYLTRANSFERASE 2, CHLOROPLASTIC"/>
    <property type="match status" value="1"/>
</dbReference>
<dbReference type="InterPro" id="IPR016181">
    <property type="entry name" value="Acyl_CoA_acyltransferase"/>
</dbReference>
<evidence type="ECO:0000313" key="4">
    <source>
        <dbReference type="EMBL" id="PIU41122.1"/>
    </source>
</evidence>
<dbReference type="CDD" id="cd04301">
    <property type="entry name" value="NAT_SF"/>
    <property type="match status" value="1"/>
</dbReference>
<evidence type="ECO:0000259" key="3">
    <source>
        <dbReference type="PROSITE" id="PS51186"/>
    </source>
</evidence>
<evidence type="ECO:0000256" key="1">
    <source>
        <dbReference type="ARBA" id="ARBA00022679"/>
    </source>
</evidence>
<keyword evidence="2" id="KW-0012">Acyltransferase</keyword>
<dbReference type="Proteomes" id="UP000230052">
    <property type="component" value="Unassembled WGS sequence"/>
</dbReference>
<dbReference type="PANTHER" id="PTHR43626">
    <property type="entry name" value="ACYL-COA N-ACYLTRANSFERASE"/>
    <property type="match status" value="1"/>
</dbReference>
<proteinExistence type="predicted"/>